<evidence type="ECO:0000256" key="6">
    <source>
        <dbReference type="RuleBase" id="RU004168"/>
    </source>
</evidence>
<dbReference type="InterPro" id="IPR036046">
    <property type="entry name" value="Acylphosphatase-like_dom_sf"/>
</dbReference>
<evidence type="ECO:0000256" key="3">
    <source>
        <dbReference type="ARBA" id="ARBA00022801"/>
    </source>
</evidence>
<dbReference type="EC" id="3.6.1.7" evidence="2 5"/>
<dbReference type="Pfam" id="PF00708">
    <property type="entry name" value="Acylphosphatase"/>
    <property type="match status" value="1"/>
</dbReference>
<evidence type="ECO:0000256" key="5">
    <source>
        <dbReference type="PROSITE-ProRule" id="PRU00520"/>
    </source>
</evidence>
<protein>
    <recommendedName>
        <fullName evidence="2 5">acylphosphatase</fullName>
        <ecNumber evidence="2 5">3.6.1.7</ecNumber>
    </recommendedName>
</protein>
<dbReference type="VEuPathDB" id="VectorBase:AATE005436"/>
<dbReference type="STRING" id="41427.A0A182ITY8"/>
<feature type="active site" evidence="5">
    <location>
        <position position="98"/>
    </location>
</feature>
<dbReference type="InterPro" id="IPR017968">
    <property type="entry name" value="Acylphosphatase_CS"/>
</dbReference>
<dbReference type="Gene3D" id="3.30.70.100">
    <property type="match status" value="1"/>
</dbReference>
<dbReference type="PANTHER" id="PTHR10029">
    <property type="entry name" value="ACYLPHOSPHATASE"/>
    <property type="match status" value="1"/>
</dbReference>
<feature type="active site" evidence="5">
    <location>
        <position position="80"/>
    </location>
</feature>
<reference evidence="7" key="1">
    <citation type="submission" date="2022-08" db="UniProtKB">
        <authorList>
            <consortium name="EnsemblMetazoa"/>
        </authorList>
    </citation>
    <scope>IDENTIFICATION</scope>
    <source>
        <strain evidence="7">EBRO</strain>
    </source>
</reference>
<evidence type="ECO:0000256" key="4">
    <source>
        <dbReference type="ARBA" id="ARBA00047645"/>
    </source>
</evidence>
<accession>A0A182ITY8</accession>
<dbReference type="EnsemblMetazoa" id="AATE005436-RA">
    <property type="protein sequence ID" value="AATE005436-PA.1"/>
    <property type="gene ID" value="AATE005436"/>
</dbReference>
<dbReference type="PROSITE" id="PS51160">
    <property type="entry name" value="ACYLPHOSPHATASE_3"/>
    <property type="match status" value="1"/>
</dbReference>
<dbReference type="GO" id="GO:0003998">
    <property type="term" value="F:acylphosphatase activity"/>
    <property type="evidence" value="ECO:0007669"/>
    <property type="project" value="UniProtKB-EC"/>
</dbReference>
<dbReference type="PROSITE" id="PS00150">
    <property type="entry name" value="ACYLPHOSPHATASE_1"/>
    <property type="match status" value="1"/>
</dbReference>
<organism evidence="7">
    <name type="scientific">Anopheles atroparvus</name>
    <name type="common">European mosquito</name>
    <dbReference type="NCBI Taxonomy" id="41427"/>
    <lineage>
        <taxon>Eukaryota</taxon>
        <taxon>Metazoa</taxon>
        <taxon>Ecdysozoa</taxon>
        <taxon>Arthropoda</taxon>
        <taxon>Hexapoda</taxon>
        <taxon>Insecta</taxon>
        <taxon>Pterygota</taxon>
        <taxon>Neoptera</taxon>
        <taxon>Endopterygota</taxon>
        <taxon>Diptera</taxon>
        <taxon>Nematocera</taxon>
        <taxon>Culicoidea</taxon>
        <taxon>Culicidae</taxon>
        <taxon>Anophelinae</taxon>
        <taxon>Anopheles</taxon>
    </lineage>
</organism>
<dbReference type="PANTHER" id="PTHR10029:SF3">
    <property type="entry name" value="ACYLPHOSPHATASE-RELATED"/>
    <property type="match status" value="1"/>
</dbReference>
<dbReference type="FunFam" id="3.30.70.100:FF:000011">
    <property type="entry name" value="Acylphosphatase"/>
    <property type="match status" value="1"/>
</dbReference>
<dbReference type="PRINTS" id="PR00112">
    <property type="entry name" value="ACYLPHPHTASE"/>
</dbReference>
<dbReference type="InterPro" id="IPR001792">
    <property type="entry name" value="Acylphosphatase-like_dom"/>
</dbReference>
<name>A0A182ITY8_ANOAO</name>
<dbReference type="SUPFAM" id="SSF54975">
    <property type="entry name" value="Acylphosphatase/BLUF domain-like"/>
    <property type="match status" value="1"/>
</dbReference>
<evidence type="ECO:0000256" key="1">
    <source>
        <dbReference type="ARBA" id="ARBA00005614"/>
    </source>
</evidence>
<dbReference type="AlphaFoldDB" id="A0A182ITY8"/>
<comment type="catalytic activity">
    <reaction evidence="4 5">
        <text>an acyl phosphate + H2O = a carboxylate + phosphate + H(+)</text>
        <dbReference type="Rhea" id="RHEA:14965"/>
        <dbReference type="ChEBI" id="CHEBI:15377"/>
        <dbReference type="ChEBI" id="CHEBI:15378"/>
        <dbReference type="ChEBI" id="CHEBI:29067"/>
        <dbReference type="ChEBI" id="CHEBI:43474"/>
        <dbReference type="ChEBI" id="CHEBI:59918"/>
        <dbReference type="EC" id="3.6.1.7"/>
    </reaction>
</comment>
<evidence type="ECO:0000313" key="7">
    <source>
        <dbReference type="EnsemblMetazoa" id="AATE005436-PA.1"/>
    </source>
</evidence>
<evidence type="ECO:0000256" key="2">
    <source>
        <dbReference type="ARBA" id="ARBA00012150"/>
    </source>
</evidence>
<comment type="similarity">
    <text evidence="1 6">Belongs to the acylphosphatase family.</text>
</comment>
<keyword evidence="3 5" id="KW-0378">Hydrolase</keyword>
<proteinExistence type="inferred from homology"/>
<dbReference type="InterPro" id="IPR020456">
    <property type="entry name" value="Acylphosphatase"/>
</dbReference>
<sequence>MVATDRIFIFVSFAAILANRQLTHGIILCSAEKNDIRRTFVDGFAAGSLPVEFANQTKMTAKILACDFEVFGIVQGVFFRKYTKKQATSLGVRGWCMNTADDTVKGQLEGEEKPFNEMKHWLQTKGSPTSRIDKVVFNVPKEISSYSFKDFSIRR</sequence>